<evidence type="ECO:0000313" key="3">
    <source>
        <dbReference type="Proteomes" id="UP000807306"/>
    </source>
</evidence>
<keyword evidence="2" id="KW-0378">Hydrolase</keyword>
<name>A0A9P6E6G5_9AGAR</name>
<dbReference type="PANTHER" id="PTHR17630:SF44">
    <property type="entry name" value="PROTEIN AIM2"/>
    <property type="match status" value="1"/>
</dbReference>
<proteinExistence type="predicted"/>
<dbReference type="Pfam" id="PF01738">
    <property type="entry name" value="DLH"/>
    <property type="match status" value="1"/>
</dbReference>
<reference evidence="2" key="1">
    <citation type="submission" date="2020-11" db="EMBL/GenBank/DDBJ databases">
        <authorList>
            <consortium name="DOE Joint Genome Institute"/>
            <person name="Ahrendt S."/>
            <person name="Riley R."/>
            <person name="Andreopoulos W."/>
            <person name="Labutti K."/>
            <person name="Pangilinan J."/>
            <person name="Ruiz-Duenas F.J."/>
            <person name="Barrasa J.M."/>
            <person name="Sanchez-Garcia M."/>
            <person name="Camarero S."/>
            <person name="Miyauchi S."/>
            <person name="Serrano A."/>
            <person name="Linde D."/>
            <person name="Babiker R."/>
            <person name="Drula E."/>
            <person name="Ayuso-Fernandez I."/>
            <person name="Pacheco R."/>
            <person name="Padilla G."/>
            <person name="Ferreira P."/>
            <person name="Barriuso J."/>
            <person name="Kellner H."/>
            <person name="Castanera R."/>
            <person name="Alfaro M."/>
            <person name="Ramirez L."/>
            <person name="Pisabarro A.G."/>
            <person name="Kuo A."/>
            <person name="Tritt A."/>
            <person name="Lipzen A."/>
            <person name="He G."/>
            <person name="Yan M."/>
            <person name="Ng V."/>
            <person name="Cullen D."/>
            <person name="Martin F."/>
            <person name="Rosso M.-N."/>
            <person name="Henrissat B."/>
            <person name="Hibbett D."/>
            <person name="Martinez A.T."/>
            <person name="Grigoriev I.V."/>
        </authorList>
    </citation>
    <scope>NUCLEOTIDE SEQUENCE</scope>
    <source>
        <strain evidence="2">CBS 506.95</strain>
    </source>
</reference>
<protein>
    <submittedName>
        <fullName evidence="2">Dienelactone hydrolase endo-1,3,1,4-beta-D-glucanase</fullName>
    </submittedName>
</protein>
<evidence type="ECO:0000313" key="2">
    <source>
        <dbReference type="EMBL" id="KAF9523365.1"/>
    </source>
</evidence>
<sequence>MSFCKGCFSGVTHEGTPKGTAPTFGIDFIAPQVSLLGKWEKIGGVDCYVGTPTIDYPKDKVILYLPDVFGPQLINAQLLIDDFAANGFKTIGIDYFEGGAVSVADLESGNVDTKAWFAKHSFERTQPCVDRVIAALQEQGTTTFYATGYCYGARLAFNLAVENVTKASAIAHPSFIEVPKDLEIYLAKSQAPLLINGCENDARFPPEAQVKADELLGGDKFKPGYRREYFPGCKHGFAVRGNTSEPLVKAGKEGAFKATVEWFLKY</sequence>
<dbReference type="PANTHER" id="PTHR17630">
    <property type="entry name" value="DIENELACTONE HYDROLASE"/>
    <property type="match status" value="1"/>
</dbReference>
<keyword evidence="3" id="KW-1185">Reference proteome</keyword>
<dbReference type="Proteomes" id="UP000807306">
    <property type="component" value="Unassembled WGS sequence"/>
</dbReference>
<dbReference type="SUPFAM" id="SSF53474">
    <property type="entry name" value="alpha/beta-Hydrolases"/>
    <property type="match status" value="1"/>
</dbReference>
<dbReference type="OrthoDB" id="17560at2759"/>
<dbReference type="InterPro" id="IPR002925">
    <property type="entry name" value="Dienelactn_hydro"/>
</dbReference>
<comment type="caution">
    <text evidence="2">The sequence shown here is derived from an EMBL/GenBank/DDBJ whole genome shotgun (WGS) entry which is preliminary data.</text>
</comment>
<organism evidence="2 3">
    <name type="scientific">Crepidotus variabilis</name>
    <dbReference type="NCBI Taxonomy" id="179855"/>
    <lineage>
        <taxon>Eukaryota</taxon>
        <taxon>Fungi</taxon>
        <taxon>Dikarya</taxon>
        <taxon>Basidiomycota</taxon>
        <taxon>Agaricomycotina</taxon>
        <taxon>Agaricomycetes</taxon>
        <taxon>Agaricomycetidae</taxon>
        <taxon>Agaricales</taxon>
        <taxon>Agaricineae</taxon>
        <taxon>Crepidotaceae</taxon>
        <taxon>Crepidotus</taxon>
    </lineage>
</organism>
<dbReference type="EMBL" id="MU157919">
    <property type="protein sequence ID" value="KAF9523365.1"/>
    <property type="molecule type" value="Genomic_DNA"/>
</dbReference>
<feature type="domain" description="Dienelactone hydrolase" evidence="1">
    <location>
        <begin position="46"/>
        <end position="265"/>
    </location>
</feature>
<dbReference type="GO" id="GO:0016787">
    <property type="term" value="F:hydrolase activity"/>
    <property type="evidence" value="ECO:0007669"/>
    <property type="project" value="UniProtKB-KW"/>
</dbReference>
<gene>
    <name evidence="2" type="ORF">CPB83DRAFT_898847</name>
</gene>
<dbReference type="Gene3D" id="3.40.50.1820">
    <property type="entry name" value="alpha/beta hydrolase"/>
    <property type="match status" value="1"/>
</dbReference>
<accession>A0A9P6E6G5</accession>
<evidence type="ECO:0000259" key="1">
    <source>
        <dbReference type="Pfam" id="PF01738"/>
    </source>
</evidence>
<dbReference type="InterPro" id="IPR029058">
    <property type="entry name" value="AB_hydrolase_fold"/>
</dbReference>
<dbReference type="AlphaFoldDB" id="A0A9P6E6G5"/>